<proteinExistence type="predicted"/>
<evidence type="ECO:0000313" key="2">
    <source>
        <dbReference type="EMBL" id="KAG5181838.1"/>
    </source>
</evidence>
<gene>
    <name evidence="2" type="ORF">JKP88DRAFT_245995</name>
</gene>
<organism evidence="2 3">
    <name type="scientific">Tribonema minus</name>
    <dbReference type="NCBI Taxonomy" id="303371"/>
    <lineage>
        <taxon>Eukaryota</taxon>
        <taxon>Sar</taxon>
        <taxon>Stramenopiles</taxon>
        <taxon>Ochrophyta</taxon>
        <taxon>PX clade</taxon>
        <taxon>Xanthophyceae</taxon>
        <taxon>Tribonematales</taxon>
        <taxon>Tribonemataceae</taxon>
        <taxon>Tribonema</taxon>
    </lineage>
</organism>
<evidence type="ECO:0000256" key="1">
    <source>
        <dbReference type="SAM" id="MobiDB-lite"/>
    </source>
</evidence>
<dbReference type="AlphaFoldDB" id="A0A836CE60"/>
<evidence type="ECO:0000313" key="3">
    <source>
        <dbReference type="Proteomes" id="UP000664859"/>
    </source>
</evidence>
<accession>A0A836CE60</accession>
<reference evidence="2" key="1">
    <citation type="submission" date="2021-02" db="EMBL/GenBank/DDBJ databases">
        <title>First Annotated Genome of the Yellow-green Alga Tribonema minus.</title>
        <authorList>
            <person name="Mahan K.M."/>
        </authorList>
    </citation>
    <scope>NUCLEOTIDE SEQUENCE</scope>
    <source>
        <strain evidence="2">UTEX B ZZ1240</strain>
    </source>
</reference>
<name>A0A836CE60_9STRA</name>
<protein>
    <recommendedName>
        <fullName evidence="4">HAT C-terminal dimerisation domain-containing protein</fullName>
    </recommendedName>
</protein>
<comment type="caution">
    <text evidence="2">The sequence shown here is derived from an EMBL/GenBank/DDBJ whole genome shotgun (WGS) entry which is preliminary data.</text>
</comment>
<dbReference type="EMBL" id="JAFCMP010000290">
    <property type="protein sequence ID" value="KAG5181838.1"/>
    <property type="molecule type" value="Genomic_DNA"/>
</dbReference>
<keyword evidence="3" id="KW-1185">Reference proteome</keyword>
<dbReference type="Proteomes" id="UP000664859">
    <property type="component" value="Unassembled WGS sequence"/>
</dbReference>
<feature type="region of interest" description="Disordered" evidence="1">
    <location>
        <begin position="153"/>
        <end position="179"/>
    </location>
</feature>
<sequence>MVQGKQRGDALDALTDIIGLLHSACTHCRGVTAQLGPTVDQLAAETRQRTDAQDTAVLRQTVASFASVHRCISHCGWSTVGRPELRRDAAACSRWAAQGRKQVLVDLALLLLDIVPHAAATERVFSMLGWFHGKHRNALSVTSTDMMATTAQHYRRQAPPKPPSTTSKKRKAAEVNDLDSEVEVVEPLTEERQDDEFDIGEHDVDELISALVEGEPAAFMHDCCSMCTYAGVVCVHGDTLLVTRHHWHATM</sequence>
<evidence type="ECO:0008006" key="4">
    <source>
        <dbReference type="Google" id="ProtNLM"/>
    </source>
</evidence>